<dbReference type="Proteomes" id="UP000005272">
    <property type="component" value="Unassembled WGS sequence"/>
</dbReference>
<evidence type="ECO:0000313" key="1">
    <source>
        <dbReference type="EMBL" id="EHU49769.1"/>
    </source>
</evidence>
<comment type="caution">
    <text evidence="1">The sequence shown here is derived from an EMBL/GenBank/DDBJ whole genome shotgun (WGS) entry which is preliminary data.</text>
</comment>
<sequence>MGRWLAGRLMKDWDWSVASSLRTVINEVVVNMSLSRITLGGSSQ</sequence>
<protein>
    <submittedName>
        <fullName evidence="1">Transposase ORF B, IS911</fullName>
    </submittedName>
</protein>
<name>A0A828UEU3_ECOLX</name>
<dbReference type="AlphaFoldDB" id="A0A828UEU3"/>
<accession>A0A828UEU3</accession>
<gene>
    <name evidence="1" type="ORF">ECDEC2D_5200</name>
</gene>
<organism evidence="1 2">
    <name type="scientific">Escherichia coli DEC2D</name>
    <dbReference type="NCBI Taxonomy" id="868141"/>
    <lineage>
        <taxon>Bacteria</taxon>
        <taxon>Pseudomonadati</taxon>
        <taxon>Pseudomonadota</taxon>
        <taxon>Gammaproteobacteria</taxon>
        <taxon>Enterobacterales</taxon>
        <taxon>Enterobacteriaceae</taxon>
        <taxon>Escherichia</taxon>
    </lineage>
</organism>
<reference evidence="1 2" key="1">
    <citation type="journal article" date="2012" name="J. Bacteriol.">
        <title>Draft Genome Sequences of the Diarrheagenic Escherichia coli Collection.</title>
        <authorList>
            <person name="Hazen T.H."/>
            <person name="Sahl J.W."/>
            <person name="Redman J.C."/>
            <person name="Morris C.R."/>
            <person name="Daugherty S.C."/>
            <person name="Chibucos M.C."/>
            <person name="Sengamalay N.A."/>
            <person name="Fraser-Liggett C.M."/>
            <person name="Steinsland H."/>
            <person name="Whittam T.S."/>
            <person name="Whittam B."/>
            <person name="Manning S.D."/>
            <person name="Rasko D.A."/>
        </authorList>
    </citation>
    <scope>NUCLEOTIDE SEQUENCE [LARGE SCALE GENOMIC DNA]</scope>
    <source>
        <strain evidence="1 2">DEC2D</strain>
    </source>
</reference>
<dbReference type="EMBL" id="AIFC01000005">
    <property type="protein sequence ID" value="EHU49769.1"/>
    <property type="molecule type" value="Genomic_DNA"/>
</dbReference>
<proteinExistence type="predicted"/>
<evidence type="ECO:0000313" key="2">
    <source>
        <dbReference type="Proteomes" id="UP000005272"/>
    </source>
</evidence>